<organism evidence="1">
    <name type="scientific">Sicyonia whispovirus</name>
    <dbReference type="NCBI Taxonomy" id="2984283"/>
    <lineage>
        <taxon>Viruses</taxon>
        <taxon>Viruses incertae sedis</taxon>
        <taxon>Naldaviricetes</taxon>
        <taxon>Nimaviridae</taxon>
        <taxon>Whispovirus</taxon>
    </lineage>
</organism>
<reference evidence="1" key="1">
    <citation type="submission" date="2022-10" db="EMBL/GenBank/DDBJ databases">
        <title>Genome sequences of endogenous nimaviruses in decapod crustaceans.</title>
        <authorList>
            <person name="Kawato S."/>
            <person name="Nozaki R."/>
            <person name="Kondo H."/>
            <person name="Hirono I."/>
        </authorList>
    </citation>
    <scope>NUCLEOTIDE SEQUENCE</scope>
    <source>
        <strain evidence="1">Fukuoka2019</strain>
    </source>
</reference>
<sequence>MFASWALTRWQTPPDLSSPRLCPRLQSLESINAKTLGGPNRLHPGWATLGTNRRGGVKVLKILRSSQNHPAAASRVFAVSSQVGAFTSPVCFVTSPVRYMHSPI</sequence>
<proteinExistence type="predicted"/>
<accession>A0A9C7CG14</accession>
<protein>
    <submittedName>
        <fullName evidence="1">Uncharacterized protein</fullName>
    </submittedName>
</protein>
<name>A0A9C7CG14_9VIRU</name>
<evidence type="ECO:0000313" key="1">
    <source>
        <dbReference type="EMBL" id="BDT63129.1"/>
    </source>
</evidence>
<dbReference type="EMBL" id="LC738881">
    <property type="protein sequence ID" value="BDT63129.1"/>
    <property type="molecule type" value="Genomic_DNA"/>
</dbReference>